<dbReference type="HAMAP" id="MF_00523">
    <property type="entry name" value="LpxD"/>
    <property type="match status" value="1"/>
</dbReference>
<dbReference type="CDD" id="cd03352">
    <property type="entry name" value="LbH_LpxD"/>
    <property type="match status" value="1"/>
</dbReference>
<dbReference type="PANTHER" id="PTHR43378:SF2">
    <property type="entry name" value="UDP-3-O-ACYLGLUCOSAMINE N-ACYLTRANSFERASE 1, MITOCHONDRIAL-RELATED"/>
    <property type="match status" value="1"/>
</dbReference>
<name>A0A3B0ZMI1_9ZZZZ</name>
<dbReference type="Gene3D" id="1.20.5.170">
    <property type="match status" value="1"/>
</dbReference>
<evidence type="ECO:0000256" key="1">
    <source>
        <dbReference type="ARBA" id="ARBA00022516"/>
    </source>
</evidence>
<evidence type="ECO:0000256" key="5">
    <source>
        <dbReference type="ARBA" id="ARBA00023098"/>
    </source>
</evidence>
<evidence type="ECO:0000256" key="6">
    <source>
        <dbReference type="ARBA" id="ARBA00023315"/>
    </source>
</evidence>
<keyword evidence="4" id="KW-0677">Repeat</keyword>
<dbReference type="GO" id="GO:0009245">
    <property type="term" value="P:lipid A biosynthetic process"/>
    <property type="evidence" value="ECO:0007669"/>
    <property type="project" value="UniProtKB-KW"/>
</dbReference>
<accession>A0A3B0ZMI1</accession>
<dbReference type="InterPro" id="IPR020573">
    <property type="entry name" value="UDP_GlcNAc_AcTrfase_non-rep"/>
</dbReference>
<evidence type="ECO:0000259" key="7">
    <source>
        <dbReference type="Pfam" id="PF04613"/>
    </source>
</evidence>
<keyword evidence="3 8" id="KW-0808">Transferase</keyword>
<evidence type="ECO:0000256" key="3">
    <source>
        <dbReference type="ARBA" id="ARBA00022679"/>
    </source>
</evidence>
<evidence type="ECO:0000256" key="2">
    <source>
        <dbReference type="ARBA" id="ARBA00022556"/>
    </source>
</evidence>
<dbReference type="PANTHER" id="PTHR43378">
    <property type="entry name" value="UDP-3-O-ACYLGLUCOSAMINE N-ACYLTRANSFERASE"/>
    <property type="match status" value="1"/>
</dbReference>
<keyword evidence="1" id="KW-0444">Lipid biosynthesis</keyword>
<dbReference type="Pfam" id="PF04613">
    <property type="entry name" value="LpxD"/>
    <property type="match status" value="1"/>
</dbReference>
<dbReference type="NCBIfam" id="NF002060">
    <property type="entry name" value="PRK00892.1"/>
    <property type="match status" value="1"/>
</dbReference>
<organism evidence="8">
    <name type="scientific">hydrothermal vent metagenome</name>
    <dbReference type="NCBI Taxonomy" id="652676"/>
    <lineage>
        <taxon>unclassified sequences</taxon>
        <taxon>metagenomes</taxon>
        <taxon>ecological metagenomes</taxon>
    </lineage>
</organism>
<feature type="domain" description="UDP-3-O-[3-hydroxymyristoyl] glucosamine N-acyltransferase non-repeat region" evidence="7">
    <location>
        <begin position="23"/>
        <end position="88"/>
    </location>
</feature>
<protein>
    <submittedName>
        <fullName evidence="8">UDP-3-O-[3-hydroxymyristoyl] glucosamine N-acyltransferase</fullName>
        <ecNumber evidence="8">2.3.1.191</ecNumber>
    </submittedName>
</protein>
<dbReference type="Gene3D" id="2.160.10.10">
    <property type="entry name" value="Hexapeptide repeat proteins"/>
    <property type="match status" value="1"/>
</dbReference>
<dbReference type="Pfam" id="PF00132">
    <property type="entry name" value="Hexapep"/>
    <property type="match status" value="2"/>
</dbReference>
<dbReference type="InterPro" id="IPR011004">
    <property type="entry name" value="Trimer_LpxA-like_sf"/>
</dbReference>
<dbReference type="GO" id="GO:0016020">
    <property type="term" value="C:membrane"/>
    <property type="evidence" value="ECO:0007669"/>
    <property type="project" value="GOC"/>
</dbReference>
<keyword evidence="6 8" id="KW-0012">Acyltransferase</keyword>
<dbReference type="Gene3D" id="3.40.1390.10">
    <property type="entry name" value="MurE/MurF, N-terminal domain"/>
    <property type="match status" value="1"/>
</dbReference>
<dbReference type="AlphaFoldDB" id="A0A3B0ZMI1"/>
<evidence type="ECO:0000256" key="4">
    <source>
        <dbReference type="ARBA" id="ARBA00022737"/>
    </source>
</evidence>
<dbReference type="InterPro" id="IPR001451">
    <property type="entry name" value="Hexapep"/>
</dbReference>
<dbReference type="EMBL" id="UOFQ01000063">
    <property type="protein sequence ID" value="VAW87359.1"/>
    <property type="molecule type" value="Genomic_DNA"/>
</dbReference>
<dbReference type="SUPFAM" id="SSF51161">
    <property type="entry name" value="Trimeric LpxA-like enzymes"/>
    <property type="match status" value="1"/>
</dbReference>
<proteinExistence type="inferred from homology"/>
<keyword evidence="2" id="KW-0441">Lipid A biosynthesis</keyword>
<dbReference type="EC" id="2.3.1.191" evidence="8"/>
<dbReference type="GO" id="GO:0103118">
    <property type="term" value="F:UDP-3-O-[(3R)-3-hydroxyacyl]-glucosamine N-acyltransferase activity"/>
    <property type="evidence" value="ECO:0007669"/>
    <property type="project" value="UniProtKB-EC"/>
</dbReference>
<reference evidence="8" key="1">
    <citation type="submission" date="2018-06" db="EMBL/GenBank/DDBJ databases">
        <authorList>
            <person name="Zhirakovskaya E."/>
        </authorList>
    </citation>
    <scope>NUCLEOTIDE SEQUENCE</scope>
</reference>
<keyword evidence="5" id="KW-0443">Lipid metabolism</keyword>
<gene>
    <name evidence="8" type="ORF">MNBD_GAMMA17-1584</name>
</gene>
<dbReference type="Pfam" id="PF14602">
    <property type="entry name" value="Hexapep_2"/>
    <property type="match status" value="1"/>
</dbReference>
<evidence type="ECO:0000313" key="8">
    <source>
        <dbReference type="EMBL" id="VAW87359.1"/>
    </source>
</evidence>
<sequence>MGLTLAQLASRLGCEFEGDAACLISGVATLADATAGELSFFVSSRYRSDLATTQASVVIVAERDRAASPVNILIAKDPYLAYARAAQLLYPEPFQAGGVHPSAEIDSTAKIDASAWVDALCVIGPGVVVGANTQIGAGCILDRDITIGCDCRLFANVMIHGHASLGARCVIQAGAVIGSDGFGYANDQGKWVKIPQVGGVILGDDVEVGANTTIDRGALSDTIIENGVILDNQIQIAHNVHIGEQTAIAGCTGVAGSTHIGKRCAIGGHVGIVGHLTIADGVQISAKTFVSQSIDKAGFYSSGTPVESNARWRRNFVRMKQLDEMARRIKALEKMVHKLSNDV</sequence>
<dbReference type="InterPro" id="IPR007691">
    <property type="entry name" value="LpxD"/>
</dbReference>
<dbReference type="GO" id="GO:0016410">
    <property type="term" value="F:N-acyltransferase activity"/>
    <property type="evidence" value="ECO:0007669"/>
    <property type="project" value="InterPro"/>
</dbReference>
<dbReference type="NCBIfam" id="TIGR01853">
    <property type="entry name" value="lipid_A_lpxD"/>
    <property type="match status" value="1"/>
</dbReference>